<gene>
    <name evidence="1" type="ORF">B0H66DRAFT_531980</name>
</gene>
<evidence type="ECO:0000313" key="1">
    <source>
        <dbReference type="EMBL" id="KAK3322651.1"/>
    </source>
</evidence>
<protein>
    <submittedName>
        <fullName evidence="1">Uncharacterized protein</fullName>
    </submittedName>
</protein>
<evidence type="ECO:0000313" key="2">
    <source>
        <dbReference type="Proteomes" id="UP001283341"/>
    </source>
</evidence>
<organism evidence="1 2">
    <name type="scientific">Apodospora peruviana</name>
    <dbReference type="NCBI Taxonomy" id="516989"/>
    <lineage>
        <taxon>Eukaryota</taxon>
        <taxon>Fungi</taxon>
        <taxon>Dikarya</taxon>
        <taxon>Ascomycota</taxon>
        <taxon>Pezizomycotina</taxon>
        <taxon>Sordariomycetes</taxon>
        <taxon>Sordariomycetidae</taxon>
        <taxon>Sordariales</taxon>
        <taxon>Lasiosphaeriaceae</taxon>
        <taxon>Apodospora</taxon>
    </lineage>
</organism>
<reference evidence="1" key="2">
    <citation type="submission" date="2023-06" db="EMBL/GenBank/DDBJ databases">
        <authorList>
            <consortium name="Lawrence Berkeley National Laboratory"/>
            <person name="Haridas S."/>
            <person name="Hensen N."/>
            <person name="Bonometti L."/>
            <person name="Westerberg I."/>
            <person name="Brannstrom I.O."/>
            <person name="Guillou S."/>
            <person name="Cros-Aarteil S."/>
            <person name="Calhoun S."/>
            <person name="Kuo A."/>
            <person name="Mondo S."/>
            <person name="Pangilinan J."/>
            <person name="Riley R."/>
            <person name="Labutti K."/>
            <person name="Andreopoulos B."/>
            <person name="Lipzen A."/>
            <person name="Chen C."/>
            <person name="Yanf M."/>
            <person name="Daum C."/>
            <person name="Ng V."/>
            <person name="Clum A."/>
            <person name="Steindorff A."/>
            <person name="Ohm R."/>
            <person name="Martin F."/>
            <person name="Silar P."/>
            <person name="Natvig D."/>
            <person name="Lalanne C."/>
            <person name="Gautier V."/>
            <person name="Ament-Velasquez S.L."/>
            <person name="Kruys A."/>
            <person name="Hutchinson M.I."/>
            <person name="Powell A.J."/>
            <person name="Barry K."/>
            <person name="Miller A.N."/>
            <person name="Grigoriev I.V."/>
            <person name="Debuchy R."/>
            <person name="Gladieux P."/>
            <person name="Thoren M.H."/>
            <person name="Johannesson H."/>
        </authorList>
    </citation>
    <scope>NUCLEOTIDE SEQUENCE</scope>
    <source>
        <strain evidence="1">CBS 118394</strain>
    </source>
</reference>
<reference evidence="1" key="1">
    <citation type="journal article" date="2023" name="Mol. Phylogenet. Evol.">
        <title>Genome-scale phylogeny and comparative genomics of the fungal order Sordariales.</title>
        <authorList>
            <person name="Hensen N."/>
            <person name="Bonometti L."/>
            <person name="Westerberg I."/>
            <person name="Brannstrom I.O."/>
            <person name="Guillou S."/>
            <person name="Cros-Aarteil S."/>
            <person name="Calhoun S."/>
            <person name="Haridas S."/>
            <person name="Kuo A."/>
            <person name="Mondo S."/>
            <person name="Pangilinan J."/>
            <person name="Riley R."/>
            <person name="LaButti K."/>
            <person name="Andreopoulos B."/>
            <person name="Lipzen A."/>
            <person name="Chen C."/>
            <person name="Yan M."/>
            <person name="Daum C."/>
            <person name="Ng V."/>
            <person name="Clum A."/>
            <person name="Steindorff A."/>
            <person name="Ohm R.A."/>
            <person name="Martin F."/>
            <person name="Silar P."/>
            <person name="Natvig D.O."/>
            <person name="Lalanne C."/>
            <person name="Gautier V."/>
            <person name="Ament-Velasquez S.L."/>
            <person name="Kruys A."/>
            <person name="Hutchinson M.I."/>
            <person name="Powell A.J."/>
            <person name="Barry K."/>
            <person name="Miller A.N."/>
            <person name="Grigoriev I.V."/>
            <person name="Debuchy R."/>
            <person name="Gladieux P."/>
            <person name="Hiltunen Thoren M."/>
            <person name="Johannesson H."/>
        </authorList>
    </citation>
    <scope>NUCLEOTIDE SEQUENCE</scope>
    <source>
        <strain evidence="1">CBS 118394</strain>
    </source>
</reference>
<keyword evidence="2" id="KW-1185">Reference proteome</keyword>
<name>A0AAE0M7S9_9PEZI</name>
<dbReference type="EMBL" id="JAUEDM010000003">
    <property type="protein sequence ID" value="KAK3322651.1"/>
    <property type="molecule type" value="Genomic_DNA"/>
</dbReference>
<dbReference type="Proteomes" id="UP001283341">
    <property type="component" value="Unassembled WGS sequence"/>
</dbReference>
<dbReference type="AlphaFoldDB" id="A0AAE0M7S9"/>
<sequence length="100" mass="11435">MVYEVDEGDAAWGLNDAISDDHREVATLFKDLSRREGFKLCLSSRELPVFEDAFAGFLRVRVHDYTKDDIAQYASNRLSLPGLENSEKKYFVNQITIKST</sequence>
<comment type="caution">
    <text evidence="1">The sequence shown here is derived from an EMBL/GenBank/DDBJ whole genome shotgun (WGS) entry which is preliminary data.</text>
</comment>
<proteinExistence type="predicted"/>
<accession>A0AAE0M7S9</accession>